<dbReference type="Gene3D" id="2.40.50.140">
    <property type="entry name" value="Nucleic acid-binding proteins"/>
    <property type="match status" value="1"/>
</dbReference>
<organism evidence="5">
    <name type="scientific">Staphylothermus marinus</name>
    <dbReference type="NCBI Taxonomy" id="2280"/>
    <lineage>
        <taxon>Archaea</taxon>
        <taxon>Thermoproteota</taxon>
        <taxon>Thermoprotei</taxon>
        <taxon>Desulfurococcales</taxon>
        <taxon>Desulfurococcaceae</taxon>
        <taxon>Staphylothermus</taxon>
    </lineage>
</organism>
<comment type="caution">
    <text evidence="5">The sequence shown here is derived from an EMBL/GenBank/DDBJ whole genome shotgun (WGS) entry which is preliminary data.</text>
</comment>
<reference evidence="5" key="1">
    <citation type="journal article" date="2020" name="mSystems">
        <title>Genome- and Community-Level Interaction Insights into Carbon Utilization and Element Cycling Functions of Hydrothermarchaeota in Hydrothermal Sediment.</title>
        <authorList>
            <person name="Zhou Z."/>
            <person name="Liu Y."/>
            <person name="Xu W."/>
            <person name="Pan J."/>
            <person name="Luo Z.H."/>
            <person name="Li M."/>
        </authorList>
    </citation>
    <scope>NUCLEOTIDE SEQUENCE [LARGE SCALE GENOMIC DNA]</scope>
    <source>
        <strain evidence="4">SpSt-638</strain>
        <strain evidence="5">SpSt-648</strain>
    </source>
</reference>
<feature type="binding site" evidence="2">
    <location>
        <position position="157"/>
    </location>
    <ligand>
        <name>Zn(2+)</name>
        <dbReference type="ChEBI" id="CHEBI:29105"/>
    </ligand>
</feature>
<dbReference type="GO" id="GO:0008270">
    <property type="term" value="F:zinc ion binding"/>
    <property type="evidence" value="ECO:0007669"/>
    <property type="project" value="UniProtKB-UniRule"/>
</dbReference>
<dbReference type="InterPro" id="IPR012340">
    <property type="entry name" value="NA-bd_OB-fold"/>
</dbReference>
<comment type="subcellular location">
    <subcellularLocation>
        <location evidence="2">Cytoplasm</location>
    </subcellularLocation>
</comment>
<sequence>MKLSSRNKLVLPGDAIGVEEEFIPVSGAYVDTGGFIRSMIIGLTSIDVFKKTLVIKKIIDKPIVPKQGDIVEGVISSLSDDIAFVDIYAVNNRYDKSIDFTGVLHVSQASQEFVKSLFDIFRLGDVVRAKVLNNNNPFQLTTKDPVLGVIVAYCSLCGNVLYRRDDRLVCSVCGNIENRKISIKYYMYV</sequence>
<dbReference type="GO" id="GO:0005737">
    <property type="term" value="C:cytoplasm"/>
    <property type="evidence" value="ECO:0007669"/>
    <property type="project" value="UniProtKB-SubCell"/>
</dbReference>
<dbReference type="InterPro" id="IPR025721">
    <property type="entry name" value="Exosome_cplx_N_dom"/>
</dbReference>
<dbReference type="Gene3D" id="2.20.70.10">
    <property type="match status" value="1"/>
</dbReference>
<name>A0A7C4NVU8_STAMA</name>
<evidence type="ECO:0000259" key="3">
    <source>
        <dbReference type="PROSITE" id="PS50126"/>
    </source>
</evidence>
<dbReference type="SUPFAM" id="SSF50249">
    <property type="entry name" value="Nucleic acid-binding proteins"/>
    <property type="match status" value="1"/>
</dbReference>
<comment type="function">
    <text evidence="2">Non-catalytic component of the exosome, which is a complex involved in RNA degradation. Increases the RNA binding and the efficiency of RNA degradation. Helpful for the interaction of the exosome with A-poor RNAs.</text>
</comment>
<dbReference type="EMBL" id="DTBP01000039">
    <property type="protein sequence ID" value="HGQ74354.1"/>
    <property type="molecule type" value="Genomic_DNA"/>
</dbReference>
<keyword evidence="2" id="KW-0963">Cytoplasm</keyword>
<evidence type="ECO:0000313" key="4">
    <source>
        <dbReference type="EMBL" id="HGQ59671.1"/>
    </source>
</evidence>
<dbReference type="Gene3D" id="2.40.50.100">
    <property type="match status" value="1"/>
</dbReference>
<comment type="subunit">
    <text evidence="2">Component of the archaeal exosome complex. Forms a trimer of Rrp4 and/or Csl4 subunits. The trimer associates with an hexameric ring-like arrangement composed of 3 Rrp41-Rrp42 heterodimers. Interacts with DnaG.</text>
</comment>
<dbReference type="AlphaFoldDB" id="A0A7C4NVU8"/>
<keyword evidence="1 2" id="KW-0271">Exosome</keyword>
<dbReference type="SUPFAM" id="SSF110324">
    <property type="entry name" value="Ribosomal L27 protein-like"/>
    <property type="match status" value="1"/>
</dbReference>
<protein>
    <recommendedName>
        <fullName evidence="2">Exosome complex component Csl4</fullName>
    </recommendedName>
</protein>
<dbReference type="InterPro" id="IPR003029">
    <property type="entry name" value="S1_domain"/>
</dbReference>
<dbReference type="Pfam" id="PF14382">
    <property type="entry name" value="ECR1_N"/>
    <property type="match status" value="1"/>
</dbReference>
<dbReference type="InterPro" id="IPR039771">
    <property type="entry name" value="Csl4"/>
</dbReference>
<dbReference type="PANTHER" id="PTHR12686">
    <property type="entry name" value="3'-5' EXORIBONUCLEASE CSL4-RELATED"/>
    <property type="match status" value="1"/>
</dbReference>
<proteinExistence type="inferred from homology"/>
<keyword evidence="2" id="KW-0862">Zinc</keyword>
<gene>
    <name evidence="2" type="primary">csl4</name>
    <name evidence="4" type="ORF">ENU09_03035</name>
    <name evidence="5" type="ORF">ENU20_04690</name>
</gene>
<dbReference type="GO" id="GO:0003676">
    <property type="term" value="F:nucleic acid binding"/>
    <property type="evidence" value="ECO:0007669"/>
    <property type="project" value="InterPro"/>
</dbReference>
<dbReference type="SMART" id="SM00316">
    <property type="entry name" value="S1"/>
    <property type="match status" value="1"/>
</dbReference>
<feature type="binding site" evidence="2">
    <location>
        <position position="173"/>
    </location>
    <ligand>
        <name>Zn(2+)</name>
        <dbReference type="ChEBI" id="CHEBI:29105"/>
    </ligand>
</feature>
<comment type="similarity">
    <text evidence="2">Belongs to the CSL4 family.</text>
</comment>
<dbReference type="PANTHER" id="PTHR12686:SF8">
    <property type="entry name" value="EXOSOME COMPLEX COMPONENT CSL4"/>
    <property type="match status" value="1"/>
</dbReference>
<feature type="binding site" evidence="2">
    <location>
        <position position="154"/>
    </location>
    <ligand>
        <name>Zn(2+)</name>
        <dbReference type="ChEBI" id="CHEBI:29105"/>
    </ligand>
</feature>
<dbReference type="EMBL" id="DTBE01000077">
    <property type="protein sequence ID" value="HGQ59671.1"/>
    <property type="molecule type" value="Genomic_DNA"/>
</dbReference>
<feature type="binding site" evidence="2">
    <location>
        <position position="170"/>
    </location>
    <ligand>
        <name>Zn(2+)</name>
        <dbReference type="ChEBI" id="CHEBI:29105"/>
    </ligand>
</feature>
<evidence type="ECO:0000256" key="2">
    <source>
        <dbReference type="HAMAP-Rule" id="MF_00975"/>
    </source>
</evidence>
<dbReference type="GO" id="GO:0000178">
    <property type="term" value="C:exosome (RNase complex)"/>
    <property type="evidence" value="ECO:0007669"/>
    <property type="project" value="UniProtKB-KW"/>
</dbReference>
<dbReference type="InterPro" id="IPR030850">
    <property type="entry name" value="Exosome_Csl4_arc"/>
</dbReference>
<dbReference type="PROSITE" id="PS50126">
    <property type="entry name" value="S1"/>
    <property type="match status" value="1"/>
</dbReference>
<accession>A0A7C4NVU8</accession>
<dbReference type="GO" id="GO:0006396">
    <property type="term" value="P:RNA processing"/>
    <property type="evidence" value="ECO:0007669"/>
    <property type="project" value="InterPro"/>
</dbReference>
<dbReference type="NCBIfam" id="NF034126">
    <property type="entry name" value="PRK09521.1"/>
    <property type="match status" value="1"/>
</dbReference>
<evidence type="ECO:0000313" key="5">
    <source>
        <dbReference type="EMBL" id="HGQ74354.1"/>
    </source>
</evidence>
<dbReference type="HAMAP" id="MF_00975">
    <property type="entry name" value="Exosome_Csl4"/>
    <property type="match status" value="1"/>
</dbReference>
<evidence type="ECO:0000256" key="1">
    <source>
        <dbReference type="ARBA" id="ARBA00022835"/>
    </source>
</evidence>
<dbReference type="GO" id="GO:0006401">
    <property type="term" value="P:RNA catabolic process"/>
    <property type="evidence" value="ECO:0007669"/>
    <property type="project" value="UniProtKB-UniRule"/>
</dbReference>
<feature type="domain" description="S1 motif" evidence="3">
    <location>
        <begin position="68"/>
        <end position="150"/>
    </location>
</feature>
<keyword evidence="2" id="KW-0479">Metal-binding</keyword>